<reference evidence="2" key="1">
    <citation type="submission" date="2013-08" db="EMBL/GenBank/DDBJ databases">
        <title>Two distinct conjugal transfer systems on Streptomyces plasmid pZL1.</title>
        <authorList>
            <person name="Zhao L."/>
            <person name="Zhong L."/>
            <person name="Qin Z."/>
        </authorList>
    </citation>
    <scope>NUCLEOTIDE SEQUENCE</scope>
    <source>
        <strain evidence="2">14R-10</strain>
        <plasmid evidence="2">pZL1</plasmid>
    </source>
</reference>
<dbReference type="AlphaFoldDB" id="W0FY60"/>
<evidence type="ECO:0000256" key="1">
    <source>
        <dbReference type="SAM" id="MobiDB-lite"/>
    </source>
</evidence>
<dbReference type="GO" id="GO:0032259">
    <property type="term" value="P:methylation"/>
    <property type="evidence" value="ECO:0007669"/>
    <property type="project" value="UniProtKB-KW"/>
</dbReference>
<dbReference type="PRINTS" id="PR00507">
    <property type="entry name" value="N12N6MTFRASE"/>
</dbReference>
<feature type="compositionally biased region" description="Basic and acidic residues" evidence="1">
    <location>
        <begin position="9"/>
        <end position="23"/>
    </location>
</feature>
<keyword evidence="2" id="KW-0489">Methyltransferase</keyword>
<gene>
    <name evidence="2" type="ORF">pZL1.72c</name>
</gene>
<dbReference type="PROSITE" id="PS00092">
    <property type="entry name" value="N6_MTASE"/>
    <property type="match status" value="1"/>
</dbReference>
<evidence type="ECO:0000313" key="2">
    <source>
        <dbReference type="EMBL" id="AHF46237.1"/>
    </source>
</evidence>
<dbReference type="GO" id="GO:0008168">
    <property type="term" value="F:methyltransferase activity"/>
    <property type="evidence" value="ECO:0007669"/>
    <property type="project" value="UniProtKB-KW"/>
</dbReference>
<organism evidence="2">
    <name type="scientific">Streptomyces sp. 14R-10</name>
    <dbReference type="NCBI Taxonomy" id="1442159"/>
    <lineage>
        <taxon>Bacteria</taxon>
        <taxon>Bacillati</taxon>
        <taxon>Actinomycetota</taxon>
        <taxon>Actinomycetes</taxon>
        <taxon>Kitasatosporales</taxon>
        <taxon>Streptomycetaceae</taxon>
        <taxon>Streptomyces</taxon>
    </lineage>
</organism>
<dbReference type="InterPro" id="IPR002052">
    <property type="entry name" value="DNA_methylase_N6_adenine_CS"/>
</dbReference>
<accession>W0FY60</accession>
<dbReference type="InterPro" id="IPR029063">
    <property type="entry name" value="SAM-dependent_MTases_sf"/>
</dbReference>
<dbReference type="EMBL" id="KF501372">
    <property type="protein sequence ID" value="AHF46237.1"/>
    <property type="molecule type" value="Genomic_DNA"/>
</dbReference>
<protein>
    <submittedName>
        <fullName evidence="2">Methyltransferase</fullName>
    </submittedName>
</protein>
<keyword evidence="2" id="KW-0614">Plasmid</keyword>
<keyword evidence="2" id="KW-0808">Transferase</keyword>
<geneLocation type="plasmid" evidence="2">
    <name>pZL1</name>
</geneLocation>
<proteinExistence type="predicted"/>
<dbReference type="Gene3D" id="3.40.50.150">
    <property type="entry name" value="Vaccinia Virus protein VP39"/>
    <property type="match status" value="1"/>
</dbReference>
<sequence>MEGGGTPDNENHSKPEPPEEHAMAKLTNEQATQHRKALALVDLDRDLTLTEREFVIDHYMETADARLDGAFFTPDGLARDMSIEVNGKRVIDLCAGIGRLAFACRDTDWERLNNEQPRELVCVERNPEYVRVGKKVLPEATWILGDVFDVPGMDLGGPFDTAIGNPPYGAVARGGRAAPRYTGGRFEYHVIDIAATIAHRGVFIVPQEMAPFRYSGRTSFTEERTDAYNRFERQTGITLGHTVGIDTSHYLNEWRDAAPRTEIVRANYTNARHSGTAPAARPAPEPQPSRAWTGMGAIDFNTRPKAAQVAMFDTGDDKSTGTIGLFDI</sequence>
<feature type="region of interest" description="Disordered" evidence="1">
    <location>
        <begin position="1"/>
        <end position="31"/>
    </location>
</feature>
<dbReference type="GO" id="GO:0003676">
    <property type="term" value="F:nucleic acid binding"/>
    <property type="evidence" value="ECO:0007669"/>
    <property type="project" value="InterPro"/>
</dbReference>
<dbReference type="CDD" id="cd02440">
    <property type="entry name" value="AdoMet_MTases"/>
    <property type="match status" value="1"/>
</dbReference>
<dbReference type="SUPFAM" id="SSF53335">
    <property type="entry name" value="S-adenosyl-L-methionine-dependent methyltransferases"/>
    <property type="match status" value="1"/>
</dbReference>
<name>W0FY60_9ACTN</name>